<evidence type="ECO:0000256" key="6">
    <source>
        <dbReference type="ARBA" id="ARBA00024347"/>
    </source>
</evidence>
<dbReference type="Gene3D" id="3.30.720.50">
    <property type="match status" value="1"/>
</dbReference>
<dbReference type="PANTHER" id="PTHR14453">
    <property type="entry name" value="PARP/ZINC FINGER CCCH TYPE DOMAIN CONTAINING PROTEIN"/>
    <property type="match status" value="1"/>
</dbReference>
<dbReference type="GeneTree" id="ENSGT00940000154311"/>
<dbReference type="GO" id="GO:0005737">
    <property type="term" value="C:cytoplasm"/>
    <property type="evidence" value="ECO:0007669"/>
    <property type="project" value="TreeGrafter"/>
</dbReference>
<evidence type="ECO:0000256" key="2">
    <source>
        <dbReference type="ARBA" id="ARBA00022676"/>
    </source>
</evidence>
<evidence type="ECO:0000256" key="4">
    <source>
        <dbReference type="ARBA" id="ARBA00023027"/>
    </source>
</evidence>
<evidence type="ECO:0000259" key="9">
    <source>
        <dbReference type="PROSITE" id="PS51059"/>
    </source>
</evidence>
<dbReference type="PROSITE" id="PS51059">
    <property type="entry name" value="PARP_CATALYTIC"/>
    <property type="match status" value="1"/>
</dbReference>
<keyword evidence="11" id="KW-1185">Reference proteome</keyword>
<dbReference type="InterPro" id="IPR054596">
    <property type="entry name" value="PARP14_WWE"/>
</dbReference>
<dbReference type="InterPro" id="IPR052056">
    <property type="entry name" value="Mono-ARTD/PARP"/>
</dbReference>
<reference evidence="10" key="2">
    <citation type="submission" date="2025-08" db="UniProtKB">
        <authorList>
            <consortium name="Ensembl"/>
        </authorList>
    </citation>
    <scope>IDENTIFICATION</scope>
</reference>
<dbReference type="InterPro" id="IPR057049">
    <property type="entry name" value="PARP14_KH_8"/>
</dbReference>
<keyword evidence="4 7" id="KW-0520">NAD</keyword>
<dbReference type="InterPro" id="IPR012317">
    <property type="entry name" value="Poly(ADP-ribose)pol_cat_dom"/>
</dbReference>
<reference evidence="10" key="3">
    <citation type="submission" date="2025-09" db="UniProtKB">
        <authorList>
            <consortium name="Ensembl"/>
        </authorList>
    </citation>
    <scope>IDENTIFICATION</scope>
</reference>
<feature type="domain" description="WWE" evidence="8">
    <location>
        <begin position="183"/>
        <end position="261"/>
    </location>
</feature>
<dbReference type="SUPFAM" id="SSF117839">
    <property type="entry name" value="WWE domain"/>
    <property type="match status" value="1"/>
</dbReference>
<dbReference type="CDD" id="cd01439">
    <property type="entry name" value="TCCD_inducible_PARP_like"/>
    <property type="match status" value="1"/>
</dbReference>
<evidence type="ECO:0000256" key="3">
    <source>
        <dbReference type="ARBA" id="ARBA00022679"/>
    </source>
</evidence>
<dbReference type="PANTHER" id="PTHR14453:SF89">
    <property type="entry name" value="PROTEIN MONO-ADP-RIBOSYLTRANSFERASE PARP14"/>
    <property type="match status" value="1"/>
</dbReference>
<dbReference type="FunFam" id="3.90.228.10:FF:000008">
    <property type="entry name" value="Poly [ADP-ribose] polymerase"/>
    <property type="match status" value="1"/>
</dbReference>
<dbReference type="EC" id="2.4.2.-" evidence="7"/>
<dbReference type="Gene3D" id="3.90.228.10">
    <property type="match status" value="1"/>
</dbReference>
<evidence type="ECO:0000256" key="5">
    <source>
        <dbReference type="ARBA" id="ARBA00023242"/>
    </source>
</evidence>
<dbReference type="GO" id="GO:0010629">
    <property type="term" value="P:negative regulation of gene expression"/>
    <property type="evidence" value="ECO:0007669"/>
    <property type="project" value="TreeGrafter"/>
</dbReference>
<dbReference type="STRING" id="62062.ENSHHUP00000084873"/>
<evidence type="ECO:0000313" key="11">
    <source>
        <dbReference type="Proteomes" id="UP000314982"/>
    </source>
</evidence>
<dbReference type="InterPro" id="IPR004170">
    <property type="entry name" value="WWE_dom"/>
</dbReference>
<organism evidence="10 11">
    <name type="scientific">Hucho hucho</name>
    <name type="common">huchen</name>
    <dbReference type="NCBI Taxonomy" id="62062"/>
    <lineage>
        <taxon>Eukaryota</taxon>
        <taxon>Metazoa</taxon>
        <taxon>Chordata</taxon>
        <taxon>Craniata</taxon>
        <taxon>Vertebrata</taxon>
        <taxon>Euteleostomi</taxon>
        <taxon>Actinopterygii</taxon>
        <taxon>Neopterygii</taxon>
        <taxon>Teleostei</taxon>
        <taxon>Protacanthopterygii</taxon>
        <taxon>Salmoniformes</taxon>
        <taxon>Salmonidae</taxon>
        <taxon>Salmoninae</taxon>
        <taxon>Hucho</taxon>
    </lineage>
</organism>
<dbReference type="SUPFAM" id="SSF56399">
    <property type="entry name" value="ADP-ribosylation"/>
    <property type="match status" value="1"/>
</dbReference>
<dbReference type="Pfam" id="PF22005">
    <property type="entry name" value="WWE_1"/>
    <property type="match status" value="1"/>
</dbReference>
<accession>A0A4W5RFV1</accession>
<evidence type="ECO:0000256" key="7">
    <source>
        <dbReference type="RuleBase" id="RU362114"/>
    </source>
</evidence>
<keyword evidence="3 7" id="KW-0808">Transferase</keyword>
<dbReference type="GO" id="GO:0070212">
    <property type="term" value="P:protein poly-ADP-ribosylation"/>
    <property type="evidence" value="ECO:0007669"/>
    <property type="project" value="TreeGrafter"/>
</dbReference>
<dbReference type="Pfam" id="PF23254">
    <property type="entry name" value="KH_PARP14_8"/>
    <property type="match status" value="1"/>
</dbReference>
<dbReference type="InterPro" id="IPR037197">
    <property type="entry name" value="WWE_dom_sf"/>
</dbReference>
<evidence type="ECO:0000256" key="1">
    <source>
        <dbReference type="ARBA" id="ARBA00004123"/>
    </source>
</evidence>
<dbReference type="Proteomes" id="UP000314982">
    <property type="component" value="Unassembled WGS sequence"/>
</dbReference>
<comment type="similarity">
    <text evidence="6">Belongs to the ARTD/PARP family.</text>
</comment>
<dbReference type="Pfam" id="PF00644">
    <property type="entry name" value="PARP"/>
    <property type="match status" value="1"/>
</dbReference>
<dbReference type="GO" id="GO:1990404">
    <property type="term" value="F:NAD+-protein mono-ADP-ribosyltransferase activity"/>
    <property type="evidence" value="ECO:0007669"/>
    <property type="project" value="TreeGrafter"/>
</dbReference>
<dbReference type="AlphaFoldDB" id="A0A4W5RFV1"/>
<evidence type="ECO:0000259" key="8">
    <source>
        <dbReference type="PROSITE" id="PS50918"/>
    </source>
</evidence>
<comment type="subcellular location">
    <subcellularLocation>
        <location evidence="1">Nucleus</location>
    </subcellularLocation>
</comment>
<sequence length="452" mass="51265">MFIGKLQTGMYMCILEQGDLAGTAEFQSFTAQVADAMLDALVEVVAKKSVNTLRLVRIFIFQTAMLTEFYNSMLKKEGTDAQEEEDTDAQEAVTDLQDQGSLFKWVKDLILKEQNSTSITDDAIINLSNSDRQRISNMINTMGVRVEQEASQDKLTIVGIPKDVLKVTTEIQKMLHRVLSEEELNRSAELASTVVEWQYQHQGGQYQSFNLIHNFHLEQANETKKQHVEVTIQRQMYKVTLPNRPATDSHGNSLDIRRIDKAGTYKYTTFTFSKVFSWETSEHDEVLGLFLATCQNTVLKIERIQNPSLWRNLQIKKQEMDSKNGHQNNEKRLFHGTCHLIIDKINANGFNRSYAGENATAYGNGIYFAVEASYSVDDTYSVPDSQGQKHMYLCHVVTGDFTEGQQDMIAPPAKSKSTTQLYDSVTDDPTAPSMFIVFNDIQAYPAYLITFI</sequence>
<reference evidence="11" key="1">
    <citation type="submission" date="2018-06" db="EMBL/GenBank/DDBJ databases">
        <title>Genome assembly of Danube salmon.</title>
        <authorList>
            <person name="Macqueen D.J."/>
            <person name="Gundappa M.K."/>
        </authorList>
    </citation>
    <scope>NUCLEOTIDE SEQUENCE [LARGE SCALE GENOMIC DNA]</scope>
</reference>
<protein>
    <recommendedName>
        <fullName evidence="7">Poly [ADP-ribose] polymerase</fullName>
        <shortName evidence="7">PARP</shortName>
        <ecNumber evidence="7">2.4.2.-</ecNumber>
    </recommendedName>
</protein>
<feature type="domain" description="PARP catalytic" evidence="9">
    <location>
        <begin position="257"/>
        <end position="452"/>
    </location>
</feature>
<keyword evidence="2 7" id="KW-0328">Glycosyltransferase</keyword>
<evidence type="ECO:0000313" key="10">
    <source>
        <dbReference type="Ensembl" id="ENSHHUP00000084873.1"/>
    </source>
</evidence>
<dbReference type="Ensembl" id="ENSHHUT00000087531.1">
    <property type="protein sequence ID" value="ENSHHUP00000084873.1"/>
    <property type="gene ID" value="ENSHHUG00000049193.1"/>
</dbReference>
<dbReference type="PROSITE" id="PS50918">
    <property type="entry name" value="WWE"/>
    <property type="match status" value="1"/>
</dbReference>
<keyword evidence="5" id="KW-0539">Nucleus</keyword>
<proteinExistence type="inferred from homology"/>
<dbReference type="GO" id="GO:0003714">
    <property type="term" value="F:transcription corepressor activity"/>
    <property type="evidence" value="ECO:0007669"/>
    <property type="project" value="TreeGrafter"/>
</dbReference>
<dbReference type="GO" id="GO:0003950">
    <property type="term" value="F:NAD+ poly-ADP-ribosyltransferase activity"/>
    <property type="evidence" value="ECO:0007669"/>
    <property type="project" value="UniProtKB-UniRule"/>
</dbReference>
<dbReference type="GO" id="GO:0005634">
    <property type="term" value="C:nucleus"/>
    <property type="evidence" value="ECO:0007669"/>
    <property type="project" value="UniProtKB-SubCell"/>
</dbReference>
<name>A0A4W5RFV1_9TELE</name>